<dbReference type="InterPro" id="IPR041623">
    <property type="entry name" value="NOG1_N"/>
</dbReference>
<dbReference type="GeneID" id="19949806"/>
<reference evidence="2 3" key="1">
    <citation type="submission" date="2012-04" db="EMBL/GenBank/DDBJ databases">
        <title>The Genome Sequence of Saprolegnia declina VS20.</title>
        <authorList>
            <consortium name="The Broad Institute Genome Sequencing Platform"/>
            <person name="Russ C."/>
            <person name="Nusbaum C."/>
            <person name="Tyler B."/>
            <person name="van West P."/>
            <person name="Dieguez-Uribeondo J."/>
            <person name="de Bruijn I."/>
            <person name="Tripathy S."/>
            <person name="Jiang R."/>
            <person name="Young S.K."/>
            <person name="Zeng Q."/>
            <person name="Gargeya S."/>
            <person name="Fitzgerald M."/>
            <person name="Haas B."/>
            <person name="Abouelleil A."/>
            <person name="Alvarado L."/>
            <person name="Arachchi H.M."/>
            <person name="Berlin A."/>
            <person name="Chapman S.B."/>
            <person name="Goldberg J."/>
            <person name="Griggs A."/>
            <person name="Gujja S."/>
            <person name="Hansen M."/>
            <person name="Howarth C."/>
            <person name="Imamovic A."/>
            <person name="Larimer J."/>
            <person name="McCowen C."/>
            <person name="Montmayeur A."/>
            <person name="Murphy C."/>
            <person name="Neiman D."/>
            <person name="Pearson M."/>
            <person name="Priest M."/>
            <person name="Roberts A."/>
            <person name="Saif S."/>
            <person name="Shea T."/>
            <person name="Sisk P."/>
            <person name="Sykes S."/>
            <person name="Wortman J."/>
            <person name="Nusbaum C."/>
            <person name="Birren B."/>
        </authorList>
    </citation>
    <scope>NUCLEOTIDE SEQUENCE [LARGE SCALE GENOMIC DNA]</scope>
    <source>
        <strain evidence="2 3">VS20</strain>
    </source>
</reference>
<dbReference type="AlphaFoldDB" id="T0QHF5"/>
<keyword evidence="3" id="KW-1185">Reference proteome</keyword>
<organism evidence="2 3">
    <name type="scientific">Saprolegnia diclina (strain VS20)</name>
    <dbReference type="NCBI Taxonomy" id="1156394"/>
    <lineage>
        <taxon>Eukaryota</taxon>
        <taxon>Sar</taxon>
        <taxon>Stramenopiles</taxon>
        <taxon>Oomycota</taxon>
        <taxon>Saprolegniomycetes</taxon>
        <taxon>Saprolegniales</taxon>
        <taxon>Saprolegniaceae</taxon>
        <taxon>Saprolegnia</taxon>
    </lineage>
</organism>
<evidence type="ECO:0000259" key="1">
    <source>
        <dbReference type="Pfam" id="PF17835"/>
    </source>
</evidence>
<sequence length="99" mass="11300">MDRRAPRPAIGLAHLGRHLVRSALAGAIKFNHPIGRYGFMCDEVTQLRNRKSDPNFKELSPVDTELADVLVKTGRYDVALTRLKTLRGCLRSIRRLIYR</sequence>
<feature type="domain" description="NOG1 N-terminal helical" evidence="1">
    <location>
        <begin position="51"/>
        <end position="95"/>
    </location>
</feature>
<dbReference type="EMBL" id="JH767160">
    <property type="protein sequence ID" value="EQC33090.1"/>
    <property type="molecule type" value="Genomic_DNA"/>
</dbReference>
<accession>T0QHF5</accession>
<name>T0QHF5_SAPDV</name>
<protein>
    <recommendedName>
        <fullName evidence="1">NOG1 N-terminal helical domain-containing protein</fullName>
    </recommendedName>
</protein>
<gene>
    <name evidence="2" type="ORF">SDRG_09079</name>
</gene>
<evidence type="ECO:0000313" key="3">
    <source>
        <dbReference type="Proteomes" id="UP000030762"/>
    </source>
</evidence>
<evidence type="ECO:0000313" key="2">
    <source>
        <dbReference type="EMBL" id="EQC33090.1"/>
    </source>
</evidence>
<dbReference type="Pfam" id="PF17835">
    <property type="entry name" value="NOG1_N"/>
    <property type="match status" value="1"/>
</dbReference>
<proteinExistence type="predicted"/>
<dbReference type="VEuPathDB" id="FungiDB:SDRG_09079"/>
<dbReference type="InParanoid" id="T0QHF5"/>
<dbReference type="RefSeq" id="XP_008613213.1">
    <property type="nucleotide sequence ID" value="XM_008614991.1"/>
</dbReference>
<dbReference type="Proteomes" id="UP000030762">
    <property type="component" value="Unassembled WGS sequence"/>
</dbReference>